<feature type="transmembrane region" description="Helical" evidence="1">
    <location>
        <begin position="328"/>
        <end position="348"/>
    </location>
</feature>
<feature type="transmembrane region" description="Helical" evidence="1">
    <location>
        <begin position="121"/>
        <end position="143"/>
    </location>
</feature>
<feature type="transmembrane region" description="Helical" evidence="1">
    <location>
        <begin position="291"/>
        <end position="308"/>
    </location>
</feature>
<dbReference type="RefSeq" id="WP_006100571.1">
    <property type="nucleotide sequence ID" value="NZ_DS989847.1"/>
</dbReference>
<feature type="transmembrane region" description="Helical" evidence="1">
    <location>
        <begin position="155"/>
        <end position="173"/>
    </location>
</feature>
<gene>
    <name evidence="2" type="ORF">MC7420_5521</name>
</gene>
<dbReference type="HOGENOM" id="CLU_030557_0_0_3"/>
<feature type="transmembrane region" description="Helical" evidence="1">
    <location>
        <begin position="360"/>
        <end position="382"/>
    </location>
</feature>
<evidence type="ECO:0000313" key="2">
    <source>
        <dbReference type="EMBL" id="EDX76087.1"/>
    </source>
</evidence>
<keyword evidence="1" id="KW-1133">Transmembrane helix</keyword>
<dbReference type="Proteomes" id="UP000003835">
    <property type="component" value="Unassembled WGS sequence"/>
</dbReference>
<feature type="transmembrane region" description="Helical" evidence="1">
    <location>
        <begin position="223"/>
        <end position="242"/>
    </location>
</feature>
<evidence type="ECO:0000256" key="1">
    <source>
        <dbReference type="SAM" id="Phobius"/>
    </source>
</evidence>
<protein>
    <recommendedName>
        <fullName evidence="4">Glycosyltransferase RgtA/B/C/D-like domain-containing protein</fullName>
    </recommendedName>
</protein>
<sequence>MQISYLQQWLTTPTYKIHRSQLRFWFSLSLTFSVIYSVLALELAFRGNYLIDSDARQHVFWMQRFLDPALFPNDLITDYHQSVAPSGYAALYWLIAQLGIPPLILNKLLPTLLGVITTSYCFATCLQLLPVPAAGFIASLVLNQTLWMRYDLVSGTPRAFIYPLFLAFLYYLLRRSLLPCLIALALQGLFYPQCVFISSGILVLQLWRWHKGRLCLSGNKQDYLFCVAGLGTAFLVMLPYALQSSEFGAVITAAQAKISPEFLPGGRTPFFHDNFLEFWFYGKRSSLVPRLSRITPLIYTGLFLPFLLWKSSQFPLARQVTPKVQVLIQGIIASLGMFVIAHVLLFQLHHPSRYTMHSLLVLLALAAGITLTVSLQALFNWAKCSPKSYPWKGYLARGTTVFLAIVLIIYPVFTPFPYAKYKQGKEPLLYEFFSQQPKHIMIASLSEEANNIPSFAQRSVLTSEMYTIPYHVEYYNQIRQRTIDLIRAQYSADLTLARNVIETYGADFWLLDRTAFTPEYIRGSNWLMQFSEARAVVTELEQGIIPALSGIMEQCSVLETEYLVVLPTDCILKFAQRKRN</sequence>
<reference evidence="2 3" key="1">
    <citation type="submission" date="2008-07" db="EMBL/GenBank/DDBJ databases">
        <authorList>
            <person name="Tandeau de Marsac N."/>
            <person name="Ferriera S."/>
            <person name="Johnson J."/>
            <person name="Kravitz S."/>
            <person name="Beeson K."/>
            <person name="Sutton G."/>
            <person name="Rogers Y.-H."/>
            <person name="Friedman R."/>
            <person name="Frazier M."/>
            <person name="Venter J.C."/>
        </authorList>
    </citation>
    <scope>NUCLEOTIDE SEQUENCE [LARGE SCALE GENOMIC DNA]</scope>
    <source>
        <strain evidence="2 3">PCC 7420</strain>
    </source>
</reference>
<accession>B4VQ25</accession>
<feature type="transmembrane region" description="Helical" evidence="1">
    <location>
        <begin position="24"/>
        <end position="45"/>
    </location>
</feature>
<evidence type="ECO:0008006" key="4">
    <source>
        <dbReference type="Google" id="ProtNLM"/>
    </source>
</evidence>
<dbReference type="EMBL" id="DS989847">
    <property type="protein sequence ID" value="EDX76087.1"/>
    <property type="molecule type" value="Genomic_DNA"/>
</dbReference>
<dbReference type="OrthoDB" id="5443342at2"/>
<feature type="transmembrane region" description="Helical" evidence="1">
    <location>
        <begin position="90"/>
        <end position="109"/>
    </location>
</feature>
<feature type="transmembrane region" description="Helical" evidence="1">
    <location>
        <begin position="394"/>
        <end position="413"/>
    </location>
</feature>
<name>B4VQ25_9CYAN</name>
<proteinExistence type="predicted"/>
<dbReference type="eggNOG" id="ENOG502Z8V5">
    <property type="taxonomic scope" value="Bacteria"/>
</dbReference>
<keyword evidence="3" id="KW-1185">Reference proteome</keyword>
<organism evidence="2 3">
    <name type="scientific">Coleofasciculus chthonoplastes PCC 7420</name>
    <dbReference type="NCBI Taxonomy" id="118168"/>
    <lineage>
        <taxon>Bacteria</taxon>
        <taxon>Bacillati</taxon>
        <taxon>Cyanobacteriota</taxon>
        <taxon>Cyanophyceae</taxon>
        <taxon>Coleofasciculales</taxon>
        <taxon>Coleofasciculaceae</taxon>
        <taxon>Coleofasciculus</taxon>
    </lineage>
</organism>
<keyword evidence="1" id="KW-0812">Transmembrane</keyword>
<feature type="transmembrane region" description="Helical" evidence="1">
    <location>
        <begin position="180"/>
        <end position="203"/>
    </location>
</feature>
<keyword evidence="1" id="KW-0472">Membrane</keyword>
<evidence type="ECO:0000313" key="3">
    <source>
        <dbReference type="Proteomes" id="UP000003835"/>
    </source>
</evidence>
<dbReference type="AlphaFoldDB" id="B4VQ25"/>